<dbReference type="GO" id="GO:0005615">
    <property type="term" value="C:extracellular space"/>
    <property type="evidence" value="ECO:0007669"/>
    <property type="project" value="TreeGrafter"/>
</dbReference>
<evidence type="ECO:0000256" key="1">
    <source>
        <dbReference type="SAM" id="MobiDB-lite"/>
    </source>
</evidence>
<sequence>MNNMPEPRRGRDDQQDRRDQGNIVSTISHFVDDNLTFVRTTRFRAASEIPARFIERNVSLRGRVRSVSDRGVEVEHVPVYLPVLSPLLSKVKGVDSSSILVHLAGVELTPEGRVWLQENLAPAQTVWLKLISREDDMLHCLVRRSQGSVWGRCVNEELLWLGLARTTPVVGVRTDSRIYWHLHKRLHRAEVKAERKGRGLWQRDSTWERVSRAILDSSVIRMMRRIFQKTG</sequence>
<dbReference type="Proteomes" id="UP000005226">
    <property type="component" value="Chromosome 11"/>
</dbReference>
<reference evidence="2" key="2">
    <citation type="submission" date="2025-08" db="UniProtKB">
        <authorList>
            <consortium name="Ensembl"/>
        </authorList>
    </citation>
    <scope>IDENTIFICATION</scope>
</reference>
<dbReference type="Ensembl" id="ENSTRUT00000071396.1">
    <property type="protein sequence ID" value="ENSTRUP00000069367.1"/>
    <property type="gene ID" value="ENSTRUG00000022793.2"/>
</dbReference>
<dbReference type="AlphaFoldDB" id="A0A674N721"/>
<gene>
    <name evidence="2" type="primary">c18h3orf33</name>
</gene>
<dbReference type="SUPFAM" id="SSF50199">
    <property type="entry name" value="Staphylococcal nuclease"/>
    <property type="match status" value="1"/>
</dbReference>
<accession>A0A674N721</accession>
<evidence type="ECO:0000313" key="3">
    <source>
        <dbReference type="Proteomes" id="UP000005226"/>
    </source>
</evidence>
<dbReference type="InterPro" id="IPR035437">
    <property type="entry name" value="SNase_OB-fold_sf"/>
</dbReference>
<proteinExistence type="predicted"/>
<reference evidence="2 3" key="1">
    <citation type="journal article" date="2011" name="Genome Biol. Evol.">
        <title>Integration of the genetic map and genome assembly of fugu facilitates insights into distinct features of genome evolution in teleosts and mammals.</title>
        <authorList>
            <person name="Kai W."/>
            <person name="Kikuchi K."/>
            <person name="Tohari S."/>
            <person name="Chew A.K."/>
            <person name="Tay A."/>
            <person name="Fujiwara A."/>
            <person name="Hosoya S."/>
            <person name="Suetake H."/>
            <person name="Naruse K."/>
            <person name="Brenner S."/>
            <person name="Suzuki Y."/>
            <person name="Venkatesh B."/>
        </authorList>
    </citation>
    <scope>NUCLEOTIDE SEQUENCE [LARGE SCALE GENOMIC DNA]</scope>
</reference>
<reference evidence="2" key="3">
    <citation type="submission" date="2025-09" db="UniProtKB">
        <authorList>
            <consortium name="Ensembl"/>
        </authorList>
    </citation>
    <scope>IDENTIFICATION</scope>
</reference>
<dbReference type="Gene3D" id="2.40.50.90">
    <property type="match status" value="1"/>
</dbReference>
<dbReference type="InterPro" id="IPR042421">
    <property type="entry name" value="C3orf33-like"/>
</dbReference>
<feature type="compositionally biased region" description="Basic and acidic residues" evidence="1">
    <location>
        <begin position="1"/>
        <end position="20"/>
    </location>
</feature>
<dbReference type="PANTHER" id="PTHR28434:SF1">
    <property type="entry name" value="PROTEIN C3ORF33"/>
    <property type="match status" value="1"/>
</dbReference>
<evidence type="ECO:0000313" key="2">
    <source>
        <dbReference type="Ensembl" id="ENSTRUP00000069367.1"/>
    </source>
</evidence>
<keyword evidence="3" id="KW-1185">Reference proteome</keyword>
<name>A0A674N721_TAKRU</name>
<dbReference type="GeneTree" id="ENSGT00390000004493"/>
<organism evidence="2 3">
    <name type="scientific">Takifugu rubripes</name>
    <name type="common">Japanese pufferfish</name>
    <name type="synonym">Fugu rubripes</name>
    <dbReference type="NCBI Taxonomy" id="31033"/>
    <lineage>
        <taxon>Eukaryota</taxon>
        <taxon>Metazoa</taxon>
        <taxon>Chordata</taxon>
        <taxon>Craniata</taxon>
        <taxon>Vertebrata</taxon>
        <taxon>Euteleostomi</taxon>
        <taxon>Actinopterygii</taxon>
        <taxon>Neopterygii</taxon>
        <taxon>Teleostei</taxon>
        <taxon>Neoteleostei</taxon>
        <taxon>Acanthomorphata</taxon>
        <taxon>Eupercaria</taxon>
        <taxon>Tetraodontiformes</taxon>
        <taxon>Tetradontoidea</taxon>
        <taxon>Tetraodontidae</taxon>
        <taxon>Takifugu</taxon>
    </lineage>
</organism>
<dbReference type="PANTHER" id="PTHR28434">
    <property type="entry name" value="PROTEIN C3ORF33"/>
    <property type="match status" value="1"/>
</dbReference>
<protein>
    <submittedName>
        <fullName evidence="2">Chromosome 3 open reading frame 33</fullName>
    </submittedName>
</protein>
<feature type="region of interest" description="Disordered" evidence="1">
    <location>
        <begin position="1"/>
        <end position="21"/>
    </location>
</feature>